<dbReference type="PROSITE" id="PS51352">
    <property type="entry name" value="THIOREDOXIN_2"/>
    <property type="match status" value="1"/>
</dbReference>
<evidence type="ECO:0000256" key="5">
    <source>
        <dbReference type="ARBA" id="ARBA00023157"/>
    </source>
</evidence>
<gene>
    <name evidence="9" type="ORF">F3W81_13645</name>
</gene>
<keyword evidence="10" id="KW-1185">Reference proteome</keyword>
<dbReference type="RefSeq" id="WP_193079690.1">
    <property type="nucleotide sequence ID" value="NZ_CP045201.1"/>
</dbReference>
<keyword evidence="5" id="KW-1015">Disulfide bond</keyword>
<evidence type="ECO:0000256" key="4">
    <source>
        <dbReference type="ARBA" id="ARBA00023002"/>
    </source>
</evidence>
<evidence type="ECO:0000256" key="1">
    <source>
        <dbReference type="ARBA" id="ARBA00003565"/>
    </source>
</evidence>
<dbReference type="SUPFAM" id="SSF52833">
    <property type="entry name" value="Thioredoxin-like"/>
    <property type="match status" value="1"/>
</dbReference>
<evidence type="ECO:0000259" key="8">
    <source>
        <dbReference type="PROSITE" id="PS51352"/>
    </source>
</evidence>
<dbReference type="InterPro" id="IPR036249">
    <property type="entry name" value="Thioredoxin-like_sf"/>
</dbReference>
<dbReference type="Proteomes" id="UP000594118">
    <property type="component" value="Chromosome"/>
</dbReference>
<evidence type="ECO:0000313" key="10">
    <source>
        <dbReference type="Proteomes" id="UP000594118"/>
    </source>
</evidence>
<keyword evidence="7" id="KW-1133">Transmembrane helix</keyword>
<comment type="similarity">
    <text evidence="2">Belongs to the thioredoxin family. DsbA subfamily.</text>
</comment>
<keyword evidence="7" id="KW-0812">Transmembrane</keyword>
<keyword evidence="3" id="KW-0732">Signal</keyword>
<dbReference type="Gene3D" id="3.40.30.10">
    <property type="entry name" value="Glutaredoxin"/>
    <property type="match status" value="1"/>
</dbReference>
<proteinExistence type="inferred from homology"/>
<dbReference type="PANTHER" id="PTHR13887">
    <property type="entry name" value="GLUTATHIONE S-TRANSFERASE KAPPA"/>
    <property type="match status" value="1"/>
</dbReference>
<reference evidence="9 10" key="1">
    <citation type="submission" date="2019-10" db="EMBL/GenBank/DDBJ databases">
        <title>Pseudopuniceibacterium sp. HQ09 islated from Antarctica.</title>
        <authorList>
            <person name="Liao L."/>
            <person name="Su S."/>
            <person name="Chen B."/>
            <person name="Yu Y."/>
        </authorList>
    </citation>
    <scope>NUCLEOTIDE SEQUENCE [LARGE SCALE GENOMIC DNA]</scope>
    <source>
        <strain evidence="9 10">HQ09</strain>
    </source>
</reference>
<keyword evidence="6" id="KW-0676">Redox-active center</keyword>
<dbReference type="AlphaFoldDB" id="A0A7L9WPK6"/>
<dbReference type="CDD" id="cd02972">
    <property type="entry name" value="DsbA_family"/>
    <property type="match status" value="1"/>
</dbReference>
<protein>
    <submittedName>
        <fullName evidence="9">Thioredoxin domain-containing protein</fullName>
    </submittedName>
</protein>
<dbReference type="Pfam" id="PF13462">
    <property type="entry name" value="Thioredoxin_4"/>
    <property type="match status" value="1"/>
</dbReference>
<feature type="transmembrane region" description="Helical" evidence="7">
    <location>
        <begin position="6"/>
        <end position="25"/>
    </location>
</feature>
<sequence length="225" mass="24608">MDRRTLIGGGIAGAAVIVAAGGYMYNTRNAAEAQTAINAGDASAVADVDTSSITEMVLGSADAPVTMMEYASFTCPHCRDFHNNVFNQLKTDYIDTGKVKFIYRDVYFDRYGLWASLIARCDGGMRFFGIADMLYEQQDQWLRNAKSEADIADNLRKLGKVAGLSSDTIEACLADEDKARTLAAWYQKNATADDVSGTPTLIINGEKYSNMSYAELKKILDKELA</sequence>
<evidence type="ECO:0000256" key="6">
    <source>
        <dbReference type="ARBA" id="ARBA00023284"/>
    </source>
</evidence>
<dbReference type="InterPro" id="IPR012336">
    <property type="entry name" value="Thioredoxin-like_fold"/>
</dbReference>
<comment type="function">
    <text evidence="1">May be required for disulfide bond formation in some proteins.</text>
</comment>
<keyword evidence="7" id="KW-0472">Membrane</keyword>
<dbReference type="InterPro" id="IPR013766">
    <property type="entry name" value="Thioredoxin_domain"/>
</dbReference>
<evidence type="ECO:0000256" key="3">
    <source>
        <dbReference type="ARBA" id="ARBA00022729"/>
    </source>
</evidence>
<accession>A0A7L9WPK6</accession>
<name>A0A7L9WPK6_9RHOB</name>
<dbReference type="EMBL" id="CP045201">
    <property type="protein sequence ID" value="QOL81774.1"/>
    <property type="molecule type" value="Genomic_DNA"/>
</dbReference>
<evidence type="ECO:0000256" key="7">
    <source>
        <dbReference type="SAM" id="Phobius"/>
    </source>
</evidence>
<feature type="domain" description="Thioredoxin" evidence="8">
    <location>
        <begin position="33"/>
        <end position="225"/>
    </location>
</feature>
<dbReference type="GO" id="GO:0016491">
    <property type="term" value="F:oxidoreductase activity"/>
    <property type="evidence" value="ECO:0007669"/>
    <property type="project" value="UniProtKB-KW"/>
</dbReference>
<dbReference type="PANTHER" id="PTHR13887:SF14">
    <property type="entry name" value="DISULFIDE BOND FORMATION PROTEIN D"/>
    <property type="match status" value="1"/>
</dbReference>
<keyword evidence="4" id="KW-0560">Oxidoreductase</keyword>
<organism evidence="9 10">
    <name type="scientific">Pseudooceanicola spongiae</name>
    <dbReference type="NCBI Taxonomy" id="2613965"/>
    <lineage>
        <taxon>Bacteria</taxon>
        <taxon>Pseudomonadati</taxon>
        <taxon>Pseudomonadota</taxon>
        <taxon>Alphaproteobacteria</taxon>
        <taxon>Rhodobacterales</taxon>
        <taxon>Paracoccaceae</taxon>
        <taxon>Pseudooceanicola</taxon>
    </lineage>
</organism>
<evidence type="ECO:0000313" key="9">
    <source>
        <dbReference type="EMBL" id="QOL81774.1"/>
    </source>
</evidence>
<dbReference type="KEGG" id="pshq:F3W81_13645"/>
<evidence type="ECO:0000256" key="2">
    <source>
        <dbReference type="ARBA" id="ARBA00005791"/>
    </source>
</evidence>